<name>A0A5B9RHQ9_9HYPH</name>
<evidence type="ECO:0000259" key="4">
    <source>
        <dbReference type="Pfam" id="PF00389"/>
    </source>
</evidence>
<dbReference type="InterPro" id="IPR036291">
    <property type="entry name" value="NAD(P)-bd_dom_sf"/>
</dbReference>
<reference evidence="6 7" key="1">
    <citation type="journal article" date="2020" name="Int. J. Syst. Evol. Microbiol.">
        <title>Bartonella kosoyi sp. nov. and Bartonella krasnovii sp. nov., two novel species closely related to the zoonotic Bartonella elizabethae, isolated from black rats and wild desert rodent-fleas.</title>
        <authorList>
            <person name="Gutierrez R."/>
            <person name="Shalit T."/>
            <person name="Markus B."/>
            <person name="Yuan C."/>
            <person name="Nachum-Biala Y."/>
            <person name="Elad D."/>
            <person name="Harrus S."/>
        </authorList>
    </citation>
    <scope>NUCLEOTIDE SEQUENCE [LARGE SCALE GENOMIC DNA]</scope>
    <source>
        <strain evidence="6 7">Tel Aviv</strain>
        <plasmid evidence="6">pTLV-1</plasmid>
    </source>
</reference>
<dbReference type="InterPro" id="IPR006139">
    <property type="entry name" value="D-isomer_2_OHA_DH_cat_dom"/>
</dbReference>
<feature type="domain" description="D-isomer specific 2-hydroxyacid dehydrogenase catalytic" evidence="4">
    <location>
        <begin position="25"/>
        <end position="306"/>
    </location>
</feature>
<dbReference type="GO" id="GO:0004617">
    <property type="term" value="F:phosphoglycerate dehydrogenase activity"/>
    <property type="evidence" value="ECO:0007669"/>
    <property type="project" value="UniProtKB-EC"/>
</dbReference>
<keyword evidence="6" id="KW-0614">Plasmid</keyword>
<accession>A0A5B9RHQ9</accession>
<dbReference type="GO" id="GO:0051287">
    <property type="term" value="F:NAD binding"/>
    <property type="evidence" value="ECO:0007669"/>
    <property type="project" value="InterPro"/>
</dbReference>
<evidence type="ECO:0000313" key="7">
    <source>
        <dbReference type="Proteomes" id="UP000321940"/>
    </source>
</evidence>
<dbReference type="Pfam" id="PF00389">
    <property type="entry name" value="2-Hacid_dh"/>
    <property type="match status" value="1"/>
</dbReference>
<keyword evidence="2" id="KW-0520">NAD</keyword>
<dbReference type="InterPro" id="IPR050223">
    <property type="entry name" value="D-isomer_2-hydroxyacid_DH"/>
</dbReference>
<dbReference type="GO" id="GO:0030267">
    <property type="term" value="F:glyoxylate reductase (NADPH) activity"/>
    <property type="evidence" value="ECO:0007669"/>
    <property type="project" value="TreeGrafter"/>
</dbReference>
<feature type="domain" description="D-isomer specific 2-hydroxyacid dehydrogenase NAD-binding" evidence="5">
    <location>
        <begin position="125"/>
        <end position="281"/>
    </location>
</feature>
<dbReference type="KEGG" id="bky:D1093_09720"/>
<dbReference type="RefSeq" id="WP_150222397.1">
    <property type="nucleotide sequence ID" value="NZ_CP042964.1"/>
</dbReference>
<dbReference type="PANTHER" id="PTHR10996">
    <property type="entry name" value="2-HYDROXYACID DEHYDROGENASE-RELATED"/>
    <property type="match status" value="1"/>
</dbReference>
<dbReference type="Proteomes" id="UP000321940">
    <property type="component" value="Plasmid pTLV-1"/>
</dbReference>
<dbReference type="Gene3D" id="3.40.50.720">
    <property type="entry name" value="NAD(P)-binding Rossmann-like Domain"/>
    <property type="match status" value="2"/>
</dbReference>
<evidence type="ECO:0000313" key="6">
    <source>
        <dbReference type="EMBL" id="QEG79288.1"/>
    </source>
</evidence>
<keyword evidence="7" id="KW-1185">Reference proteome</keyword>
<dbReference type="EC" id="1.1.1.95" evidence="6"/>
<dbReference type="EMBL" id="CP042964">
    <property type="protein sequence ID" value="QEG79288.1"/>
    <property type="molecule type" value="Genomic_DNA"/>
</dbReference>
<geneLocation type="plasmid" evidence="6 7">
    <name>pTLV-1</name>
</geneLocation>
<dbReference type="InterPro" id="IPR006140">
    <property type="entry name" value="D-isomer_DH_NAD-bd"/>
</dbReference>
<gene>
    <name evidence="6" type="ORF">D1093_09720</name>
</gene>
<proteinExistence type="inferred from homology"/>
<dbReference type="InterPro" id="IPR029752">
    <property type="entry name" value="D-isomer_DH_CS1"/>
</dbReference>
<dbReference type="SUPFAM" id="SSF51735">
    <property type="entry name" value="NAD(P)-binding Rossmann-fold domains"/>
    <property type="match status" value="1"/>
</dbReference>
<evidence type="ECO:0000256" key="2">
    <source>
        <dbReference type="ARBA" id="ARBA00023027"/>
    </source>
</evidence>
<sequence length="321" mass="35302">MKVLVSGIEVPIEILNYVNSCNGQVLTLTGENSKEELDQILPDTNFYLLGGNEYLDYELLYKTTELKVIVVLAAGASSFVDIEAANERGITVLNTPGANALAVAEFAVAQMLAMRRNLIGSVLNSMVRCRSQEVTNSRVGILGLGAIGYQVARILRSGFNCDVSYTSRSRKLDVEENLKITYVSLEELFNTTSTVIVCCDLNTQTEALISSSLFGRKARTIVGISDIRVFDILSIINNLKDGHLDAVALDVSLDLFSSCLPSKINRKELSYHGLYVTPHIAANSHEAWARMIAMGTDKLLQSMDSKENHYARKYYKGPETA</sequence>
<keyword evidence="1 3" id="KW-0560">Oxidoreductase</keyword>
<evidence type="ECO:0000256" key="1">
    <source>
        <dbReference type="ARBA" id="ARBA00023002"/>
    </source>
</evidence>
<dbReference type="PANTHER" id="PTHR10996:SF178">
    <property type="entry name" value="2-HYDROXYACID DEHYDROGENASE YGL185C-RELATED"/>
    <property type="match status" value="1"/>
</dbReference>
<dbReference type="SUPFAM" id="SSF52283">
    <property type="entry name" value="Formate/glycerate dehydrogenase catalytic domain-like"/>
    <property type="match status" value="1"/>
</dbReference>
<dbReference type="GO" id="GO:0016618">
    <property type="term" value="F:hydroxypyruvate reductase [NAD(P)H] activity"/>
    <property type="evidence" value="ECO:0007669"/>
    <property type="project" value="TreeGrafter"/>
</dbReference>
<evidence type="ECO:0000259" key="5">
    <source>
        <dbReference type="Pfam" id="PF02826"/>
    </source>
</evidence>
<dbReference type="AlphaFoldDB" id="A0A5B9RHQ9"/>
<evidence type="ECO:0000256" key="3">
    <source>
        <dbReference type="RuleBase" id="RU003719"/>
    </source>
</evidence>
<dbReference type="GO" id="GO:0005829">
    <property type="term" value="C:cytosol"/>
    <property type="evidence" value="ECO:0007669"/>
    <property type="project" value="TreeGrafter"/>
</dbReference>
<comment type="similarity">
    <text evidence="3">Belongs to the D-isomer specific 2-hydroxyacid dehydrogenase family.</text>
</comment>
<organism evidence="6 7">
    <name type="scientific">Bartonella kosoyi</name>
    <dbReference type="NCBI Taxonomy" id="2133959"/>
    <lineage>
        <taxon>Bacteria</taxon>
        <taxon>Pseudomonadati</taxon>
        <taxon>Pseudomonadota</taxon>
        <taxon>Alphaproteobacteria</taxon>
        <taxon>Hyphomicrobiales</taxon>
        <taxon>Bartonellaceae</taxon>
        <taxon>Bartonella</taxon>
    </lineage>
</organism>
<dbReference type="PROSITE" id="PS00065">
    <property type="entry name" value="D_2_HYDROXYACID_DH_1"/>
    <property type="match status" value="1"/>
</dbReference>
<dbReference type="Pfam" id="PF02826">
    <property type="entry name" value="2-Hacid_dh_C"/>
    <property type="match status" value="1"/>
</dbReference>
<protein>
    <submittedName>
        <fullName evidence="6">D-3-phosphoglycerate dehydrogenase</fullName>
        <ecNumber evidence="6">1.1.1.95</ecNumber>
    </submittedName>
</protein>